<dbReference type="NCBIfam" id="TIGR03954">
    <property type="entry name" value="integ_memb_HG"/>
    <property type="match status" value="1"/>
</dbReference>
<evidence type="ECO:0000256" key="1">
    <source>
        <dbReference type="ARBA" id="ARBA00004651"/>
    </source>
</evidence>
<evidence type="ECO:0000256" key="5">
    <source>
        <dbReference type="ARBA" id="ARBA00023136"/>
    </source>
</evidence>
<dbReference type="Pfam" id="PF12823">
    <property type="entry name" value="DUF3817"/>
    <property type="match status" value="1"/>
</dbReference>
<dbReference type="PANTHER" id="PTHR40077">
    <property type="entry name" value="MEMBRANE PROTEIN-RELATED"/>
    <property type="match status" value="1"/>
</dbReference>
<dbReference type="PANTHER" id="PTHR40077:SF2">
    <property type="entry name" value="MEMBRANE PROTEIN"/>
    <property type="match status" value="1"/>
</dbReference>
<keyword evidence="2" id="KW-1003">Cell membrane</keyword>
<evidence type="ECO:0000313" key="8">
    <source>
        <dbReference type="EMBL" id="MPV38657.1"/>
    </source>
</evidence>
<evidence type="ECO:0000313" key="9">
    <source>
        <dbReference type="Proteomes" id="UP000437709"/>
    </source>
</evidence>
<evidence type="ECO:0000256" key="4">
    <source>
        <dbReference type="ARBA" id="ARBA00022989"/>
    </source>
</evidence>
<feature type="transmembrane region" description="Helical" evidence="6">
    <location>
        <begin position="58"/>
        <end position="77"/>
    </location>
</feature>
<dbReference type="InterPro" id="IPR023845">
    <property type="entry name" value="DUF3817_TM"/>
</dbReference>
<evidence type="ECO:0000256" key="6">
    <source>
        <dbReference type="SAM" id="Phobius"/>
    </source>
</evidence>
<feature type="transmembrane region" description="Helical" evidence="6">
    <location>
        <begin position="31"/>
        <end position="51"/>
    </location>
</feature>
<keyword evidence="5 6" id="KW-0472">Membrane</keyword>
<dbReference type="GO" id="GO:0005886">
    <property type="term" value="C:plasma membrane"/>
    <property type="evidence" value="ECO:0007669"/>
    <property type="project" value="UniProtKB-SubCell"/>
</dbReference>
<keyword evidence="3 6" id="KW-0812">Transmembrane</keyword>
<feature type="domain" description="DUF3817" evidence="7">
    <location>
        <begin position="1"/>
        <end position="83"/>
    </location>
</feature>
<reference evidence="8 9" key="1">
    <citation type="submission" date="2019-10" db="EMBL/GenBank/DDBJ databases">
        <title>Georgenia wutianyii sp. nov. and Georgenia yuyongxinii sp. nov. isolated from plateau pika (Ochotona curzoniae) in the Qinghai-Tibet plateau of China.</title>
        <authorList>
            <person name="Tian Z."/>
        </authorList>
    </citation>
    <scope>NUCLEOTIDE SEQUENCE [LARGE SCALE GENOMIC DNA]</scope>
    <source>
        <strain evidence="8 9">JCM 19765</strain>
    </source>
</reference>
<evidence type="ECO:0000259" key="7">
    <source>
        <dbReference type="Pfam" id="PF12823"/>
    </source>
</evidence>
<dbReference type="EMBL" id="WHPC01000097">
    <property type="protein sequence ID" value="MPV38657.1"/>
    <property type="molecule type" value="Genomic_DNA"/>
</dbReference>
<dbReference type="OrthoDB" id="9342687at2"/>
<evidence type="ECO:0000256" key="2">
    <source>
        <dbReference type="ARBA" id="ARBA00022475"/>
    </source>
</evidence>
<dbReference type="Proteomes" id="UP000437709">
    <property type="component" value="Unassembled WGS sequence"/>
</dbReference>
<name>A0A6N7EP69_9MICO</name>
<sequence length="101" mass="11560">MAFVTGAMLLLLCVEMILKYGFGVEEAWLNWIPFVHGWIYVVYLVTVFNLWSAMRWDLGRVVALVAGGVVPVLSFVMERRAQRWFDADLPALLQRAAARTR</sequence>
<comment type="subcellular location">
    <subcellularLocation>
        <location evidence="1">Cell membrane</location>
        <topology evidence="1">Multi-pass membrane protein</topology>
    </subcellularLocation>
</comment>
<gene>
    <name evidence="8" type="ORF">GB881_16690</name>
</gene>
<dbReference type="AlphaFoldDB" id="A0A6N7EP69"/>
<proteinExistence type="predicted"/>
<keyword evidence="4 6" id="KW-1133">Transmembrane helix</keyword>
<comment type="caution">
    <text evidence="8">The sequence shown here is derived from an EMBL/GenBank/DDBJ whole genome shotgun (WGS) entry which is preliminary data.</text>
</comment>
<organism evidence="8 9">
    <name type="scientific">Georgenia subflava</name>
    <dbReference type="NCBI Taxonomy" id="1622177"/>
    <lineage>
        <taxon>Bacteria</taxon>
        <taxon>Bacillati</taxon>
        <taxon>Actinomycetota</taxon>
        <taxon>Actinomycetes</taxon>
        <taxon>Micrococcales</taxon>
        <taxon>Bogoriellaceae</taxon>
        <taxon>Georgenia</taxon>
    </lineage>
</organism>
<accession>A0A6N7EP69</accession>
<evidence type="ECO:0000256" key="3">
    <source>
        <dbReference type="ARBA" id="ARBA00022692"/>
    </source>
</evidence>
<protein>
    <submittedName>
        <fullName evidence="8">DUF3817 domain-containing protein</fullName>
    </submittedName>
</protein>
<keyword evidence="9" id="KW-1185">Reference proteome</keyword>